<dbReference type="AlphaFoldDB" id="A0A1G8A1Z5"/>
<evidence type="ECO:0000256" key="3">
    <source>
        <dbReference type="ARBA" id="ARBA00029447"/>
    </source>
</evidence>
<dbReference type="InterPro" id="IPR004090">
    <property type="entry name" value="Chemotax_Me-accpt_rcpt"/>
</dbReference>
<keyword evidence="5" id="KW-0472">Membrane</keyword>
<dbReference type="GO" id="GO:0004888">
    <property type="term" value="F:transmembrane signaling receptor activity"/>
    <property type="evidence" value="ECO:0007669"/>
    <property type="project" value="InterPro"/>
</dbReference>
<dbReference type="Gene3D" id="1.10.287.950">
    <property type="entry name" value="Methyl-accepting chemotaxis protein"/>
    <property type="match status" value="1"/>
</dbReference>
<evidence type="ECO:0000256" key="4">
    <source>
        <dbReference type="PROSITE-ProRule" id="PRU00284"/>
    </source>
</evidence>
<keyword evidence="8" id="KW-1185">Reference proteome</keyword>
<protein>
    <submittedName>
        <fullName evidence="7">Methyl-accepting chemotaxis protein</fullName>
    </submittedName>
</protein>
<sequence length="518" mass="56307">MQPPLKAQVPNLLLWCLATLISGYFYGLGAGAIVIVTAFIGLLMTRVTTGSKPTIESEQDSGHNVFKLISPGMSLNAVSAAEVSFAIDQLKSQVTTQVGSIEHITDTSQSITQTLESTTQSAEHALQAAKEMHTSSSQGLAELQSAVTGMQAITSQTSASVEQINTLDTQVDKIKSVAQVIEDIASQTNLLALNAAIEAARAGESGRGFAVVADEVRGLAERTSKSTDEVAKIVQLIFSETREVTQTIQNLSSKVEQGSAQVASVGERLEHIAQQAQSVEQQVSNITAGVENNEHGLRQIASAIETVQTELGNSDGELFRLQKEAESLMEMAEHANAVLVEHDQDSVHRPFFSLANELANAIGTQFEQDIDSGKISDSALFSRQYQKSANSQPPKYHTTFDQYCDSVLPALQEPVLKQRTEIVYAIATDDKGYVPTHNQQFCQPLTGNPEVDIIANRTKRIFSDRVGQRCGQHTQTMLLQTYKRDTGEVMHDISVPIYIHGKHWGGLRMGYKPPKQAN</sequence>
<dbReference type="PRINTS" id="PR00260">
    <property type="entry name" value="CHEMTRNSDUCR"/>
</dbReference>
<comment type="subcellular location">
    <subcellularLocation>
        <location evidence="1">Membrane</location>
    </subcellularLocation>
</comment>
<dbReference type="PROSITE" id="PS50111">
    <property type="entry name" value="CHEMOTAXIS_TRANSDUC_2"/>
    <property type="match status" value="1"/>
</dbReference>
<evidence type="ECO:0000313" key="8">
    <source>
        <dbReference type="Proteomes" id="UP000198854"/>
    </source>
</evidence>
<keyword evidence="5" id="KW-0812">Transmembrane</keyword>
<dbReference type="GO" id="GO:0016020">
    <property type="term" value="C:membrane"/>
    <property type="evidence" value="ECO:0007669"/>
    <property type="project" value="UniProtKB-SubCell"/>
</dbReference>
<dbReference type="PANTHER" id="PTHR32089">
    <property type="entry name" value="METHYL-ACCEPTING CHEMOTAXIS PROTEIN MCPB"/>
    <property type="match status" value="1"/>
</dbReference>
<dbReference type="InterPro" id="IPR004089">
    <property type="entry name" value="MCPsignal_dom"/>
</dbReference>
<dbReference type="SMART" id="SM00283">
    <property type="entry name" value="MA"/>
    <property type="match status" value="1"/>
</dbReference>
<comment type="similarity">
    <text evidence="3">Belongs to the methyl-accepting chemotaxis (MCP) protein family.</text>
</comment>
<evidence type="ECO:0000313" key="7">
    <source>
        <dbReference type="EMBL" id="SDH14871.1"/>
    </source>
</evidence>
<gene>
    <name evidence="7" type="ORF">SAMN04488136_10993</name>
</gene>
<dbReference type="Pfam" id="PF00015">
    <property type="entry name" value="MCPsignal"/>
    <property type="match status" value="1"/>
</dbReference>
<keyword evidence="5" id="KW-1133">Transmembrane helix</keyword>
<keyword evidence="2 4" id="KW-0807">Transducer</keyword>
<dbReference type="GO" id="GO:0006935">
    <property type="term" value="P:chemotaxis"/>
    <property type="evidence" value="ECO:0007669"/>
    <property type="project" value="InterPro"/>
</dbReference>
<feature type="domain" description="Methyl-accepting transducer" evidence="6">
    <location>
        <begin position="72"/>
        <end position="308"/>
    </location>
</feature>
<dbReference type="STRING" id="861298.SAMN04488136_10993"/>
<evidence type="ECO:0000256" key="1">
    <source>
        <dbReference type="ARBA" id="ARBA00004370"/>
    </source>
</evidence>
<dbReference type="EMBL" id="FNDD01000009">
    <property type="protein sequence ID" value="SDH14871.1"/>
    <property type="molecule type" value="Genomic_DNA"/>
</dbReference>
<proteinExistence type="inferred from homology"/>
<dbReference type="GO" id="GO:0007165">
    <property type="term" value="P:signal transduction"/>
    <property type="evidence" value="ECO:0007669"/>
    <property type="project" value="UniProtKB-KW"/>
</dbReference>
<accession>A0A1G8A1Z5</accession>
<evidence type="ECO:0000256" key="2">
    <source>
        <dbReference type="ARBA" id="ARBA00023224"/>
    </source>
</evidence>
<organism evidence="7 8">
    <name type="scientific">Vibrio xiamenensis</name>
    <dbReference type="NCBI Taxonomy" id="861298"/>
    <lineage>
        <taxon>Bacteria</taxon>
        <taxon>Pseudomonadati</taxon>
        <taxon>Pseudomonadota</taxon>
        <taxon>Gammaproteobacteria</taxon>
        <taxon>Vibrionales</taxon>
        <taxon>Vibrionaceae</taxon>
        <taxon>Vibrio</taxon>
    </lineage>
</organism>
<name>A0A1G8A1Z5_9VIBR</name>
<dbReference type="Proteomes" id="UP000198854">
    <property type="component" value="Unassembled WGS sequence"/>
</dbReference>
<dbReference type="CDD" id="cd11386">
    <property type="entry name" value="MCP_signal"/>
    <property type="match status" value="1"/>
</dbReference>
<evidence type="ECO:0000259" key="6">
    <source>
        <dbReference type="PROSITE" id="PS50111"/>
    </source>
</evidence>
<dbReference type="RefSeq" id="WP_093272740.1">
    <property type="nucleotide sequence ID" value="NZ_FNDD01000009.1"/>
</dbReference>
<dbReference type="PANTHER" id="PTHR32089:SF120">
    <property type="entry name" value="METHYL-ACCEPTING CHEMOTAXIS PROTEIN TLPQ"/>
    <property type="match status" value="1"/>
</dbReference>
<reference evidence="7 8" key="1">
    <citation type="submission" date="2016-10" db="EMBL/GenBank/DDBJ databases">
        <authorList>
            <person name="de Groot N.N."/>
        </authorList>
    </citation>
    <scope>NUCLEOTIDE SEQUENCE [LARGE SCALE GENOMIC DNA]</scope>
    <source>
        <strain evidence="7 8">CGMCC 1.10228</strain>
    </source>
</reference>
<evidence type="ECO:0000256" key="5">
    <source>
        <dbReference type="SAM" id="Phobius"/>
    </source>
</evidence>
<feature type="transmembrane region" description="Helical" evidence="5">
    <location>
        <begin position="12"/>
        <end position="44"/>
    </location>
</feature>
<dbReference type="OrthoDB" id="2489132at2"/>
<dbReference type="SUPFAM" id="SSF58104">
    <property type="entry name" value="Methyl-accepting chemotaxis protein (MCP) signaling domain"/>
    <property type="match status" value="1"/>
</dbReference>